<feature type="transmembrane region" description="Helical" evidence="1">
    <location>
        <begin position="146"/>
        <end position="167"/>
    </location>
</feature>
<feature type="domain" description="Phosphatidic acid phosphatase type 2/haloperoxidase" evidence="2">
    <location>
        <begin position="110"/>
        <end position="191"/>
    </location>
</feature>
<evidence type="ECO:0000313" key="4">
    <source>
        <dbReference type="Proteomes" id="UP000608530"/>
    </source>
</evidence>
<evidence type="ECO:0000313" key="3">
    <source>
        <dbReference type="EMBL" id="MBK0417964.1"/>
    </source>
</evidence>
<comment type="caution">
    <text evidence="3">The sequence shown here is derived from an EMBL/GenBank/DDBJ whole genome shotgun (WGS) entry which is preliminary data.</text>
</comment>
<feature type="transmembrane region" description="Helical" evidence="1">
    <location>
        <begin position="203"/>
        <end position="223"/>
    </location>
</feature>
<protein>
    <submittedName>
        <fullName evidence="3">Phosphatase PAP2 family protein</fullName>
    </submittedName>
</protein>
<keyword evidence="1" id="KW-0472">Membrane</keyword>
<feature type="transmembrane region" description="Helical" evidence="1">
    <location>
        <begin position="173"/>
        <end position="191"/>
    </location>
</feature>
<evidence type="ECO:0000256" key="1">
    <source>
        <dbReference type="SAM" id="Phobius"/>
    </source>
</evidence>
<name>A0A934UT38_9MICO</name>
<keyword evidence="4" id="KW-1185">Reference proteome</keyword>
<feature type="transmembrane region" description="Helical" evidence="1">
    <location>
        <begin position="121"/>
        <end position="139"/>
    </location>
</feature>
<evidence type="ECO:0000259" key="2">
    <source>
        <dbReference type="Pfam" id="PF01569"/>
    </source>
</evidence>
<gene>
    <name evidence="3" type="ORF">JD276_02805</name>
</gene>
<accession>A0A934UT38</accession>
<proteinExistence type="predicted"/>
<keyword evidence="1" id="KW-0812">Transmembrane</keyword>
<dbReference type="Gene3D" id="1.20.144.10">
    <property type="entry name" value="Phosphatidic acid phosphatase type 2/haloperoxidase"/>
    <property type="match status" value="1"/>
</dbReference>
<sequence length="268" mass="26899">MLAGARGRIRALAFAVVAAAVGALSYVLGVQSALGQQAEASVLDAASFTTTPPAPLNLVSVPSVILALVLLGSFALAVHGFRRALGVTGVSALAIVASQLLKQQFLQRPGLFELDAPNTFPSGHMTVFAVLTMALIWAVPDRSRAVFALLGAALLGVVAWQLLAYGWHRPSDVLGALALSVLAFAIARIFVPGARAARPALGGFARVALTLGGGLLIAGALGLAGLSLVSEPGGALGLGRSDLLLLAGELGTVGASALSVRAALSLSS</sequence>
<keyword evidence="1" id="KW-1133">Transmembrane helix</keyword>
<feature type="transmembrane region" description="Helical" evidence="1">
    <location>
        <begin position="84"/>
        <end position="101"/>
    </location>
</feature>
<dbReference type="InterPro" id="IPR036938">
    <property type="entry name" value="PAP2/HPO_sf"/>
</dbReference>
<dbReference type="Pfam" id="PF01569">
    <property type="entry name" value="PAP2"/>
    <property type="match status" value="1"/>
</dbReference>
<reference evidence="3" key="1">
    <citation type="submission" date="2020-12" db="EMBL/GenBank/DDBJ databases">
        <title>Leucobacter sp. CAS1, isolated from Chromium sludge.</title>
        <authorList>
            <person name="Xu Z."/>
        </authorList>
    </citation>
    <scope>NUCLEOTIDE SEQUENCE</scope>
    <source>
        <strain evidence="3">CSA1</strain>
    </source>
</reference>
<dbReference type="EMBL" id="JAEHOH010000003">
    <property type="protein sequence ID" value="MBK0417964.1"/>
    <property type="molecule type" value="Genomic_DNA"/>
</dbReference>
<dbReference type="AlphaFoldDB" id="A0A934UT38"/>
<dbReference type="InterPro" id="IPR000326">
    <property type="entry name" value="PAP2/HPO"/>
</dbReference>
<feature type="transmembrane region" description="Helical" evidence="1">
    <location>
        <begin position="56"/>
        <end position="77"/>
    </location>
</feature>
<dbReference type="RefSeq" id="WP_200113712.1">
    <property type="nucleotide sequence ID" value="NZ_JAEHOH010000003.1"/>
</dbReference>
<organism evidence="3 4">
    <name type="scientific">Leucobacter chromiisoli</name>
    <dbReference type="NCBI Taxonomy" id="2796471"/>
    <lineage>
        <taxon>Bacteria</taxon>
        <taxon>Bacillati</taxon>
        <taxon>Actinomycetota</taxon>
        <taxon>Actinomycetes</taxon>
        <taxon>Micrococcales</taxon>
        <taxon>Microbacteriaceae</taxon>
        <taxon>Leucobacter</taxon>
    </lineage>
</organism>
<dbReference type="Proteomes" id="UP000608530">
    <property type="component" value="Unassembled WGS sequence"/>
</dbReference>
<dbReference type="SUPFAM" id="SSF48317">
    <property type="entry name" value="Acid phosphatase/Vanadium-dependent haloperoxidase"/>
    <property type="match status" value="1"/>
</dbReference>